<keyword evidence="1" id="KW-0812">Transmembrane</keyword>
<evidence type="ECO:0008006" key="4">
    <source>
        <dbReference type="Google" id="ProtNLM"/>
    </source>
</evidence>
<evidence type="ECO:0000313" key="3">
    <source>
        <dbReference type="Proteomes" id="UP001152799"/>
    </source>
</evidence>
<name>A0A9N9MF25_9CUCU</name>
<dbReference type="AlphaFoldDB" id="A0A9N9MF25"/>
<accession>A0A9N9MF25</accession>
<protein>
    <recommendedName>
        <fullName evidence="4">Transmembrane protein</fullName>
    </recommendedName>
</protein>
<evidence type="ECO:0000256" key="1">
    <source>
        <dbReference type="SAM" id="Phobius"/>
    </source>
</evidence>
<gene>
    <name evidence="2" type="ORF">CEUTPL_LOCUS2544</name>
</gene>
<proteinExistence type="predicted"/>
<organism evidence="2 3">
    <name type="scientific">Ceutorhynchus assimilis</name>
    <name type="common">cabbage seed weevil</name>
    <dbReference type="NCBI Taxonomy" id="467358"/>
    <lineage>
        <taxon>Eukaryota</taxon>
        <taxon>Metazoa</taxon>
        <taxon>Ecdysozoa</taxon>
        <taxon>Arthropoda</taxon>
        <taxon>Hexapoda</taxon>
        <taxon>Insecta</taxon>
        <taxon>Pterygota</taxon>
        <taxon>Neoptera</taxon>
        <taxon>Endopterygota</taxon>
        <taxon>Coleoptera</taxon>
        <taxon>Polyphaga</taxon>
        <taxon>Cucujiformia</taxon>
        <taxon>Curculionidae</taxon>
        <taxon>Ceutorhynchinae</taxon>
        <taxon>Ceutorhynchus</taxon>
    </lineage>
</organism>
<keyword evidence="1" id="KW-0472">Membrane</keyword>
<dbReference type="Proteomes" id="UP001152799">
    <property type="component" value="Chromosome 11"/>
</dbReference>
<keyword evidence="3" id="KW-1185">Reference proteome</keyword>
<dbReference type="EMBL" id="OU892287">
    <property type="protein sequence ID" value="CAG9761850.1"/>
    <property type="molecule type" value="Genomic_DNA"/>
</dbReference>
<sequence>MSNNKYHPPPEKISSFFFKLVLYYSVYLRLLMLACKRKRRKYIKKIVTQHQLKSLLVQKLIILKFLAKSKEFKKDIQTNVAKLFNLQQVTFQVYLPLHLSIIL</sequence>
<evidence type="ECO:0000313" key="2">
    <source>
        <dbReference type="EMBL" id="CAG9761850.1"/>
    </source>
</evidence>
<reference evidence="2" key="1">
    <citation type="submission" date="2022-01" db="EMBL/GenBank/DDBJ databases">
        <authorList>
            <person name="King R."/>
        </authorList>
    </citation>
    <scope>NUCLEOTIDE SEQUENCE</scope>
</reference>
<keyword evidence="1" id="KW-1133">Transmembrane helix</keyword>
<feature type="transmembrane region" description="Helical" evidence="1">
    <location>
        <begin position="16"/>
        <end position="35"/>
    </location>
</feature>